<accession>A0AAV4SA54</accession>
<name>A0AAV4SA54_9ARAC</name>
<evidence type="ECO:0000313" key="2">
    <source>
        <dbReference type="Proteomes" id="UP001054837"/>
    </source>
</evidence>
<evidence type="ECO:0000313" key="1">
    <source>
        <dbReference type="EMBL" id="GIY29285.1"/>
    </source>
</evidence>
<dbReference type="EMBL" id="BPLQ01007300">
    <property type="protein sequence ID" value="GIY29285.1"/>
    <property type="molecule type" value="Genomic_DNA"/>
</dbReference>
<organism evidence="1 2">
    <name type="scientific">Caerostris darwini</name>
    <dbReference type="NCBI Taxonomy" id="1538125"/>
    <lineage>
        <taxon>Eukaryota</taxon>
        <taxon>Metazoa</taxon>
        <taxon>Ecdysozoa</taxon>
        <taxon>Arthropoda</taxon>
        <taxon>Chelicerata</taxon>
        <taxon>Arachnida</taxon>
        <taxon>Araneae</taxon>
        <taxon>Araneomorphae</taxon>
        <taxon>Entelegynae</taxon>
        <taxon>Araneoidea</taxon>
        <taxon>Araneidae</taxon>
        <taxon>Caerostris</taxon>
    </lineage>
</organism>
<reference evidence="1 2" key="1">
    <citation type="submission" date="2021-06" db="EMBL/GenBank/DDBJ databases">
        <title>Caerostris darwini draft genome.</title>
        <authorList>
            <person name="Kono N."/>
            <person name="Arakawa K."/>
        </authorList>
    </citation>
    <scope>NUCLEOTIDE SEQUENCE [LARGE SCALE GENOMIC DNA]</scope>
</reference>
<protein>
    <submittedName>
        <fullName evidence="1">Uncharacterized protein</fullName>
    </submittedName>
</protein>
<comment type="caution">
    <text evidence="1">The sequence shown here is derived from an EMBL/GenBank/DDBJ whole genome shotgun (WGS) entry which is preliminary data.</text>
</comment>
<dbReference type="Proteomes" id="UP001054837">
    <property type="component" value="Unassembled WGS sequence"/>
</dbReference>
<dbReference type="AlphaFoldDB" id="A0AAV4SA54"/>
<proteinExistence type="predicted"/>
<gene>
    <name evidence="1" type="ORF">CDAR_564751</name>
</gene>
<sequence length="106" mass="12225">MACGMLGYLYISMHFRTRIFFLKSALMQILKINEDNRTQNFRNASVKAECASTCTRRISKYNARAMQSVYSHRGARRECDHRGVVAEVKETRNIPVTLQTAWNTSC</sequence>
<keyword evidence="2" id="KW-1185">Reference proteome</keyword>